<dbReference type="OrthoDB" id="4825819at2"/>
<protein>
    <submittedName>
        <fullName evidence="1">Uncharacterized protein</fullName>
    </submittedName>
</protein>
<dbReference type="Proteomes" id="UP000000849">
    <property type="component" value="Chromosome"/>
</dbReference>
<dbReference type="HOGENOM" id="CLU_1088578_0_0_11"/>
<dbReference type="RefSeq" id="WP_013115616.1">
    <property type="nucleotide sequence ID" value="NC_014151.1"/>
</dbReference>
<organism evidence="1 2">
    <name type="scientific">Cellulomonas flavigena (strain ATCC 482 / DSM 20109 / BCRC 11376 / JCM 18109 / NBRC 3775 / NCIMB 8073 / NRS 134)</name>
    <dbReference type="NCBI Taxonomy" id="446466"/>
    <lineage>
        <taxon>Bacteria</taxon>
        <taxon>Bacillati</taxon>
        <taxon>Actinomycetota</taxon>
        <taxon>Actinomycetes</taxon>
        <taxon>Micrococcales</taxon>
        <taxon>Cellulomonadaceae</taxon>
        <taxon>Cellulomonas</taxon>
    </lineage>
</organism>
<name>D5UH79_CELFN</name>
<evidence type="ECO:0000313" key="2">
    <source>
        <dbReference type="Proteomes" id="UP000000849"/>
    </source>
</evidence>
<sequence length="255" mass="27502">MSAPRRGRTRARRTAGWWSVAVLVLVGLVLGAAPPATAGGRAPAPTLRLSAPAHVVAGVPFDVTVTVRQAGRPYVGTVRFATDDALVRSLPADYTFTRADRGTHRFEGVTLVGTGRHRLTVRDTRHRGLQDTDPVRVANARAAVRGTVLSTMDPIYGPSTVTVYDAVTGKALRSGRTDDQGDEYLITGLPAGDVKVGAVCDGIPPEYLYEPGFANNQDTLAEADVFHLRPGRTLEQSWGLEPYFGPYLDLDRIWP</sequence>
<dbReference type="STRING" id="446466.Cfla_0365"/>
<dbReference type="eggNOG" id="COG4932">
    <property type="taxonomic scope" value="Bacteria"/>
</dbReference>
<keyword evidence="2" id="KW-1185">Reference proteome</keyword>
<reference evidence="1 2" key="1">
    <citation type="journal article" date="2010" name="Stand. Genomic Sci.">
        <title>Complete genome sequence of Cellulomonas flavigena type strain (134).</title>
        <authorList>
            <person name="Abt B."/>
            <person name="Foster B."/>
            <person name="Lapidus A."/>
            <person name="Clum A."/>
            <person name="Sun H."/>
            <person name="Pukall R."/>
            <person name="Lucas S."/>
            <person name="Glavina Del Rio T."/>
            <person name="Nolan M."/>
            <person name="Tice H."/>
            <person name="Cheng J.F."/>
            <person name="Pitluck S."/>
            <person name="Liolios K."/>
            <person name="Ivanova N."/>
            <person name="Mavromatis K."/>
            <person name="Ovchinnikova G."/>
            <person name="Pati A."/>
            <person name="Goodwin L."/>
            <person name="Chen A."/>
            <person name="Palaniappan K."/>
            <person name="Land M."/>
            <person name="Hauser L."/>
            <person name="Chang Y.J."/>
            <person name="Jeffries C.D."/>
            <person name="Rohde M."/>
            <person name="Goker M."/>
            <person name="Woyke T."/>
            <person name="Bristow J."/>
            <person name="Eisen J.A."/>
            <person name="Markowitz V."/>
            <person name="Hugenholtz P."/>
            <person name="Kyrpides N.C."/>
            <person name="Klenk H.P."/>
        </authorList>
    </citation>
    <scope>NUCLEOTIDE SEQUENCE [LARGE SCALE GENOMIC DNA]</scope>
    <source>
        <strain evidence="2">ATCC 482 / DSM 20109 / BCRC 11376 / JCM 18109 / NBRC 3775 / NCIMB 8073 / NRS 134</strain>
    </source>
</reference>
<evidence type="ECO:0000313" key="1">
    <source>
        <dbReference type="EMBL" id="ADG73282.1"/>
    </source>
</evidence>
<gene>
    <name evidence="1" type="ordered locus">Cfla_0365</name>
</gene>
<accession>D5UH79</accession>
<dbReference type="EMBL" id="CP001964">
    <property type="protein sequence ID" value="ADG73282.1"/>
    <property type="molecule type" value="Genomic_DNA"/>
</dbReference>
<proteinExistence type="predicted"/>
<dbReference type="AlphaFoldDB" id="D5UH79"/>
<dbReference type="KEGG" id="cfl:Cfla_0365"/>